<feature type="transmembrane region" description="Helical" evidence="5">
    <location>
        <begin position="204"/>
        <end position="221"/>
    </location>
</feature>
<reference evidence="7 8" key="1">
    <citation type="journal article" date="2011" name="Front. Microbiol.">
        <title>Genomic signatures of strain selection and enhancement in Bacillus atrophaeus var. globigii, a historical biowarfare simulant.</title>
        <authorList>
            <person name="Gibbons H.S."/>
            <person name="Broomall S.M."/>
            <person name="McNew L.A."/>
            <person name="Daligault H."/>
            <person name="Chapman C."/>
            <person name="Bruce D."/>
            <person name="Karavis M."/>
            <person name="Krepps M."/>
            <person name="McGregor P.A."/>
            <person name="Hong C."/>
            <person name="Park K.H."/>
            <person name="Akmal A."/>
            <person name="Feldman A."/>
            <person name="Lin J.S."/>
            <person name="Chang W.E."/>
            <person name="Higgs B.W."/>
            <person name="Demirev P."/>
            <person name="Lindquist J."/>
            <person name="Liem A."/>
            <person name="Fochler E."/>
            <person name="Read T.D."/>
            <person name="Tapia R."/>
            <person name="Johnson S."/>
            <person name="Bishop-Lilly K.A."/>
            <person name="Detter C."/>
            <person name="Han C."/>
            <person name="Sozhamannan S."/>
            <person name="Rosenzweig C.N."/>
            <person name="Skowronski E.W."/>
        </authorList>
    </citation>
    <scope>NUCLEOTIDE SEQUENCE [LARGE SCALE GENOMIC DNA]</scope>
    <source>
        <strain evidence="7 8">GYP-17</strain>
    </source>
</reference>
<feature type="transmembrane region" description="Helical" evidence="5">
    <location>
        <begin position="297"/>
        <end position="316"/>
    </location>
</feature>
<evidence type="ECO:0000256" key="1">
    <source>
        <dbReference type="ARBA" id="ARBA00004141"/>
    </source>
</evidence>
<dbReference type="PANTHER" id="PTHR43471:SF3">
    <property type="entry name" value="ABC TRANSPORTER PERMEASE PROTEIN NATB"/>
    <property type="match status" value="1"/>
</dbReference>
<dbReference type="InterPro" id="IPR013525">
    <property type="entry name" value="ABC2_TM"/>
</dbReference>
<dbReference type="OrthoDB" id="5486437at2"/>
<feature type="domain" description="ABC-2 type transporter transmembrane" evidence="6">
    <location>
        <begin position="31"/>
        <end position="365"/>
    </location>
</feature>
<name>A0A432WI90_9GAMM</name>
<dbReference type="EMBL" id="PIPM01000005">
    <property type="protein sequence ID" value="RUO33536.1"/>
    <property type="molecule type" value="Genomic_DNA"/>
</dbReference>
<evidence type="ECO:0000256" key="5">
    <source>
        <dbReference type="SAM" id="Phobius"/>
    </source>
</evidence>
<proteinExistence type="predicted"/>
<evidence type="ECO:0000313" key="8">
    <source>
        <dbReference type="Proteomes" id="UP000288405"/>
    </source>
</evidence>
<feature type="transmembrane region" description="Helical" evidence="5">
    <location>
        <begin position="344"/>
        <end position="367"/>
    </location>
</feature>
<keyword evidence="8" id="KW-1185">Reference proteome</keyword>
<dbReference type="AlphaFoldDB" id="A0A432WI90"/>
<dbReference type="RefSeq" id="WP_126776846.1">
    <property type="nucleotide sequence ID" value="NZ_PIPM01000005.1"/>
</dbReference>
<keyword evidence="2 5" id="KW-0812">Transmembrane</keyword>
<evidence type="ECO:0000256" key="4">
    <source>
        <dbReference type="ARBA" id="ARBA00023136"/>
    </source>
</evidence>
<organism evidence="7 8">
    <name type="scientific">Aliidiomarina sanyensis</name>
    <dbReference type="NCBI Taxonomy" id="1249555"/>
    <lineage>
        <taxon>Bacteria</taxon>
        <taxon>Pseudomonadati</taxon>
        <taxon>Pseudomonadota</taxon>
        <taxon>Gammaproteobacteria</taxon>
        <taxon>Alteromonadales</taxon>
        <taxon>Idiomarinaceae</taxon>
        <taxon>Aliidiomarina</taxon>
    </lineage>
</organism>
<evidence type="ECO:0000259" key="6">
    <source>
        <dbReference type="Pfam" id="PF12698"/>
    </source>
</evidence>
<gene>
    <name evidence="7" type="ORF">CWE11_06760</name>
</gene>
<comment type="caution">
    <text evidence="7">The sequence shown here is derived from an EMBL/GenBank/DDBJ whole genome shotgun (WGS) entry which is preliminary data.</text>
</comment>
<accession>A0A432WI90</accession>
<evidence type="ECO:0000313" key="7">
    <source>
        <dbReference type="EMBL" id="RUO33536.1"/>
    </source>
</evidence>
<dbReference type="PANTHER" id="PTHR43471">
    <property type="entry name" value="ABC TRANSPORTER PERMEASE"/>
    <property type="match status" value="1"/>
</dbReference>
<protein>
    <submittedName>
        <fullName evidence="7">ABC transporter permease</fullName>
    </submittedName>
</protein>
<keyword evidence="3 5" id="KW-1133">Transmembrane helix</keyword>
<feature type="transmembrane region" description="Helical" evidence="5">
    <location>
        <begin position="265"/>
        <end position="285"/>
    </location>
</feature>
<dbReference type="Pfam" id="PF12698">
    <property type="entry name" value="ABC2_membrane_3"/>
    <property type="match status" value="1"/>
</dbReference>
<keyword evidence="4 5" id="KW-0472">Membrane</keyword>
<feature type="transmembrane region" description="Helical" evidence="5">
    <location>
        <begin position="169"/>
        <end position="192"/>
    </location>
</feature>
<comment type="subcellular location">
    <subcellularLocation>
        <location evidence="1">Membrane</location>
        <topology evidence="1">Multi-pass membrane protein</topology>
    </subcellularLocation>
</comment>
<dbReference type="GO" id="GO:0016020">
    <property type="term" value="C:membrane"/>
    <property type="evidence" value="ECO:0007669"/>
    <property type="project" value="UniProtKB-SubCell"/>
</dbReference>
<feature type="transmembrane region" description="Helical" evidence="5">
    <location>
        <begin position="23"/>
        <end position="45"/>
    </location>
</feature>
<dbReference type="Proteomes" id="UP000288405">
    <property type="component" value="Unassembled WGS sequence"/>
</dbReference>
<sequence>MSSVFLTIWRKEMIDAVRDRRSLMAAMSYALFGPLLMAVAFLVLIKDVVSERDVRVHIDGAEYAPALVEFLESRRILAGNDEHPAQDIWLTIPEDYQSRLERARPIPIIVRSDYSERNLQSQRSRLESALREYNQTIAMHRLTLRGISGEVIQPLRVERQDTATKGSRAALVLGMVMVFVLMSVFFSGMNVAIDTSAGERERNALEFLLAQPVATHILVAAKMTAAATFAILGGVLALLLIPAVFLFVPLEKLGIDFAFSPMDQLVIALTLIPLALFASILQLFVSFRAKSFKEAQTYISLVMFAPMAAVFALEFSRFEHPVLQLLPVTSQHHVLFSTIAGQPIAFIPVLIGGLVTLLLTGLLVWVVTRMLRSEKVVFGL</sequence>
<feature type="transmembrane region" description="Helical" evidence="5">
    <location>
        <begin position="228"/>
        <end position="250"/>
    </location>
</feature>
<dbReference type="GO" id="GO:0140359">
    <property type="term" value="F:ABC-type transporter activity"/>
    <property type="evidence" value="ECO:0007669"/>
    <property type="project" value="InterPro"/>
</dbReference>
<evidence type="ECO:0000256" key="3">
    <source>
        <dbReference type="ARBA" id="ARBA00022989"/>
    </source>
</evidence>
<evidence type="ECO:0000256" key="2">
    <source>
        <dbReference type="ARBA" id="ARBA00022692"/>
    </source>
</evidence>